<dbReference type="EMBL" id="CASHSV030000002">
    <property type="protein sequence ID" value="CAJ2635508.1"/>
    <property type="molecule type" value="Genomic_DNA"/>
</dbReference>
<name>A0ACB0ISG5_TRIPR</name>
<comment type="caution">
    <text evidence="1">The sequence shown here is derived from an EMBL/GenBank/DDBJ whole genome shotgun (WGS) entry which is preliminary data.</text>
</comment>
<sequence>MGRTLMNYLAMKTDPVVANLIDSDLNELKFAAKKLFNDATMVGGKGIGMSFLRWIASFAAIYLLILDRTHWRTNMLTSLLVPYIFFSFPGSLFNFFRGEFGKWIAFVAVVLRLFFNKHFPDSLEMPGSMILLLTVAPDLFAIKFRNNWIGVAIDLFIGCYLLQEHIRATGGFRNSFTQRHGISNTLGIIFLIVYPIWALLIH</sequence>
<protein>
    <submittedName>
        <fullName evidence="1">Uncharacterized protein</fullName>
    </submittedName>
</protein>
<reference evidence="1" key="1">
    <citation type="submission" date="2023-10" db="EMBL/GenBank/DDBJ databases">
        <authorList>
            <person name="Rodriguez Cubillos JULIANA M."/>
            <person name="De Vega J."/>
        </authorList>
    </citation>
    <scope>NUCLEOTIDE SEQUENCE</scope>
</reference>
<evidence type="ECO:0000313" key="1">
    <source>
        <dbReference type="EMBL" id="CAJ2635508.1"/>
    </source>
</evidence>
<accession>A0ACB0ISG5</accession>
<proteinExistence type="predicted"/>
<dbReference type="Proteomes" id="UP001177021">
    <property type="component" value="Unassembled WGS sequence"/>
</dbReference>
<gene>
    <name evidence="1" type="ORF">MILVUS5_LOCUS6177</name>
</gene>
<organism evidence="1 2">
    <name type="scientific">Trifolium pratense</name>
    <name type="common">Red clover</name>
    <dbReference type="NCBI Taxonomy" id="57577"/>
    <lineage>
        <taxon>Eukaryota</taxon>
        <taxon>Viridiplantae</taxon>
        <taxon>Streptophyta</taxon>
        <taxon>Embryophyta</taxon>
        <taxon>Tracheophyta</taxon>
        <taxon>Spermatophyta</taxon>
        <taxon>Magnoliopsida</taxon>
        <taxon>eudicotyledons</taxon>
        <taxon>Gunneridae</taxon>
        <taxon>Pentapetalae</taxon>
        <taxon>rosids</taxon>
        <taxon>fabids</taxon>
        <taxon>Fabales</taxon>
        <taxon>Fabaceae</taxon>
        <taxon>Papilionoideae</taxon>
        <taxon>50 kb inversion clade</taxon>
        <taxon>NPAAA clade</taxon>
        <taxon>Hologalegina</taxon>
        <taxon>IRL clade</taxon>
        <taxon>Trifolieae</taxon>
        <taxon>Trifolium</taxon>
    </lineage>
</organism>
<evidence type="ECO:0000313" key="2">
    <source>
        <dbReference type="Proteomes" id="UP001177021"/>
    </source>
</evidence>
<keyword evidence="2" id="KW-1185">Reference proteome</keyword>